<reference evidence="3" key="1">
    <citation type="journal article" date="2019" name="Int. J. Syst. Evol. Microbiol.">
        <title>The Global Catalogue of Microorganisms (GCM) 10K type strain sequencing project: providing services to taxonomists for standard genome sequencing and annotation.</title>
        <authorList>
            <consortium name="The Broad Institute Genomics Platform"/>
            <consortium name="The Broad Institute Genome Sequencing Center for Infectious Disease"/>
            <person name="Wu L."/>
            <person name="Ma J."/>
        </authorList>
    </citation>
    <scope>NUCLEOTIDE SEQUENCE [LARGE SCALE GENOMIC DNA]</scope>
    <source>
        <strain evidence="3">CGMCC 1.15197</strain>
    </source>
</reference>
<proteinExistence type="predicted"/>
<evidence type="ECO:0000313" key="2">
    <source>
        <dbReference type="EMBL" id="GGF22990.1"/>
    </source>
</evidence>
<protein>
    <submittedName>
        <fullName evidence="2">Uncharacterized protein</fullName>
    </submittedName>
</protein>
<evidence type="ECO:0000256" key="1">
    <source>
        <dbReference type="SAM" id="MobiDB-lite"/>
    </source>
</evidence>
<name>A0ABQ1UNF1_9BACT</name>
<keyword evidence="3" id="KW-1185">Reference proteome</keyword>
<organism evidence="2 3">
    <name type="scientific">Hymenobacter cavernae</name>
    <dbReference type="NCBI Taxonomy" id="2044852"/>
    <lineage>
        <taxon>Bacteria</taxon>
        <taxon>Pseudomonadati</taxon>
        <taxon>Bacteroidota</taxon>
        <taxon>Cytophagia</taxon>
        <taxon>Cytophagales</taxon>
        <taxon>Hymenobacteraceae</taxon>
        <taxon>Hymenobacter</taxon>
    </lineage>
</organism>
<accession>A0ABQ1UNF1</accession>
<feature type="region of interest" description="Disordered" evidence="1">
    <location>
        <begin position="24"/>
        <end position="44"/>
    </location>
</feature>
<dbReference type="EMBL" id="BMHT01000007">
    <property type="protein sequence ID" value="GGF22990.1"/>
    <property type="molecule type" value="Genomic_DNA"/>
</dbReference>
<comment type="caution">
    <text evidence="2">The sequence shown here is derived from an EMBL/GenBank/DDBJ whole genome shotgun (WGS) entry which is preliminary data.</text>
</comment>
<evidence type="ECO:0000313" key="3">
    <source>
        <dbReference type="Proteomes" id="UP000632273"/>
    </source>
</evidence>
<feature type="compositionally biased region" description="Basic and acidic residues" evidence="1">
    <location>
        <begin position="24"/>
        <end position="41"/>
    </location>
</feature>
<gene>
    <name evidence="2" type="ORF">GCM10011383_38290</name>
</gene>
<sequence>MSAAALGELIQPALYVFPKVDKREHGHHYHEESGDGKDNQQRDQILLLAWSSRH</sequence>
<dbReference type="Proteomes" id="UP000632273">
    <property type="component" value="Unassembled WGS sequence"/>
</dbReference>